<comment type="caution">
    <text evidence="1">The sequence shown here is derived from an EMBL/GenBank/DDBJ whole genome shotgun (WGS) entry which is preliminary data.</text>
</comment>
<dbReference type="Pfam" id="PF20293">
    <property type="entry name" value="MC6"/>
    <property type="match status" value="1"/>
</dbReference>
<dbReference type="InterPro" id="IPR046897">
    <property type="entry name" value="ABC-3C_MC6"/>
</dbReference>
<evidence type="ECO:0000313" key="1">
    <source>
        <dbReference type="EMBL" id="GAA0856299.1"/>
    </source>
</evidence>
<dbReference type="EMBL" id="BAAACO010000001">
    <property type="protein sequence ID" value="GAA0856299.1"/>
    <property type="molecule type" value="Genomic_DNA"/>
</dbReference>
<proteinExistence type="predicted"/>
<protein>
    <submittedName>
        <fullName evidence="1">Uncharacterized protein</fullName>
    </submittedName>
</protein>
<gene>
    <name evidence="1" type="ORF">GCM10008916_05270</name>
</gene>
<sequence length="84" mass="10128">MDDLIDCFKMNKYQSIDENIPYIGMKIYNMLDKPEHIDVLFEKYSKENNIDLSINLERLLYLAITFLYALEIIEADDKFVRRKE</sequence>
<evidence type="ECO:0000313" key="2">
    <source>
        <dbReference type="Proteomes" id="UP001501764"/>
    </source>
</evidence>
<keyword evidence="2" id="KW-1185">Reference proteome</keyword>
<dbReference type="Proteomes" id="UP001501764">
    <property type="component" value="Unassembled WGS sequence"/>
</dbReference>
<name>A0ABP3WT31_9CLOT</name>
<organism evidence="1 2">
    <name type="scientific">Clostridium nitritogenes</name>
    <dbReference type="NCBI Taxonomy" id="83340"/>
    <lineage>
        <taxon>Bacteria</taxon>
        <taxon>Bacillati</taxon>
        <taxon>Bacillota</taxon>
        <taxon>Clostridia</taxon>
        <taxon>Eubacteriales</taxon>
        <taxon>Clostridiaceae</taxon>
        <taxon>Clostridium</taxon>
    </lineage>
</organism>
<reference evidence="2" key="1">
    <citation type="journal article" date="2019" name="Int. J. Syst. Evol. Microbiol.">
        <title>The Global Catalogue of Microorganisms (GCM) 10K type strain sequencing project: providing services to taxonomists for standard genome sequencing and annotation.</title>
        <authorList>
            <consortium name="The Broad Institute Genomics Platform"/>
            <consortium name="The Broad Institute Genome Sequencing Center for Infectious Disease"/>
            <person name="Wu L."/>
            <person name="Ma J."/>
        </authorList>
    </citation>
    <scope>NUCLEOTIDE SEQUENCE [LARGE SCALE GENOMIC DNA]</scope>
    <source>
        <strain evidence="2">JCM 6485</strain>
    </source>
</reference>
<accession>A0ABP3WT31</accession>